<dbReference type="PANTHER" id="PTHR45188">
    <property type="entry name" value="DNAJ PROTEIN P58IPK HOMOLOG"/>
    <property type="match status" value="1"/>
</dbReference>
<dbReference type="PROSITE" id="PS50076">
    <property type="entry name" value="DNAJ_2"/>
    <property type="match status" value="1"/>
</dbReference>
<sequence length="364" mass="42355">MSQTYYTILSISPTATAQEVKTAYKQLALKYHPDRNPGNVWAEEQFKQINAAYQVLSNPGKRARYDMQLQYELAQRRLASQPTYYNPRYQQTREPAPVSERYYRNIQRENQKFSVRDWLITLAFIAGVILFSLAFKYVMDHIAGEDNYKTALTYLKHGKYTSAHSMFSETIHFIPDHAAAYQQRASIELDFYEDYDAAISDLNQAISLTTKEPIAKLYFMRGYSYKQLGKYDAAETDLNRAIELDSLQNEAYLRRGEVRLFYKQQYKAATADFTTFLKRPQSTKATVEALTYRGFGHYKQQNYTSAENDYRMGLALEKENGRLYYLLGRAEMAQQMPDSACQHLYKAYNLGYSAAILQIRDNCR</sequence>
<evidence type="ECO:0000256" key="1">
    <source>
        <dbReference type="ARBA" id="ARBA00022737"/>
    </source>
</evidence>
<dbReference type="EMBL" id="QMDV01000001">
    <property type="protein sequence ID" value="RAU84196.1"/>
    <property type="molecule type" value="Genomic_DNA"/>
</dbReference>
<comment type="caution">
    <text evidence="6">The sequence shown here is derived from an EMBL/GenBank/DDBJ whole genome shotgun (WGS) entry which is preliminary data.</text>
</comment>
<feature type="domain" description="J" evidence="5">
    <location>
        <begin position="4"/>
        <end position="69"/>
    </location>
</feature>
<reference evidence="6 7" key="1">
    <citation type="submission" date="2018-06" db="EMBL/GenBank/DDBJ databases">
        <authorList>
            <person name="Liu Z.-W."/>
        </authorList>
    </citation>
    <scope>NUCLEOTIDE SEQUENCE [LARGE SCALE GENOMIC DNA]</scope>
    <source>
        <strain evidence="6 7">2b14</strain>
    </source>
</reference>
<keyword evidence="4" id="KW-0812">Transmembrane</keyword>
<organism evidence="6 7">
    <name type="scientific">Pontibacter arcticus</name>
    <dbReference type="NCBI Taxonomy" id="2080288"/>
    <lineage>
        <taxon>Bacteria</taxon>
        <taxon>Pseudomonadati</taxon>
        <taxon>Bacteroidota</taxon>
        <taxon>Cytophagia</taxon>
        <taxon>Cytophagales</taxon>
        <taxon>Hymenobacteraceae</taxon>
        <taxon>Pontibacter</taxon>
    </lineage>
</organism>
<dbReference type="Gene3D" id="1.25.40.10">
    <property type="entry name" value="Tetratricopeptide repeat domain"/>
    <property type="match status" value="3"/>
</dbReference>
<feature type="repeat" description="TPR" evidence="3">
    <location>
        <begin position="215"/>
        <end position="248"/>
    </location>
</feature>
<dbReference type="Proteomes" id="UP000251692">
    <property type="component" value="Unassembled WGS sequence"/>
</dbReference>
<gene>
    <name evidence="6" type="ORF">DP923_03905</name>
</gene>
<dbReference type="PANTHER" id="PTHR45188:SF2">
    <property type="entry name" value="DNAJ HOMOLOG SUBFAMILY C MEMBER 7"/>
    <property type="match status" value="1"/>
</dbReference>
<dbReference type="InterPro" id="IPR001623">
    <property type="entry name" value="DnaJ_domain"/>
</dbReference>
<accession>A0A364RIZ2</accession>
<dbReference type="InterPro" id="IPR036869">
    <property type="entry name" value="J_dom_sf"/>
</dbReference>
<dbReference type="CDD" id="cd06257">
    <property type="entry name" value="DnaJ"/>
    <property type="match status" value="1"/>
</dbReference>
<reference evidence="6 7" key="2">
    <citation type="submission" date="2018-07" db="EMBL/GenBank/DDBJ databases">
        <title>Pontibacter sp. 2b14 genomic sequence and assembly.</title>
        <authorList>
            <person name="Du Z.-J."/>
        </authorList>
    </citation>
    <scope>NUCLEOTIDE SEQUENCE [LARGE SCALE GENOMIC DNA]</scope>
    <source>
        <strain evidence="6 7">2b14</strain>
    </source>
</reference>
<keyword evidence="4" id="KW-0472">Membrane</keyword>
<dbReference type="InterPro" id="IPR018253">
    <property type="entry name" value="DnaJ_domain_CS"/>
</dbReference>
<evidence type="ECO:0000259" key="5">
    <source>
        <dbReference type="PROSITE" id="PS50076"/>
    </source>
</evidence>
<evidence type="ECO:0000313" key="6">
    <source>
        <dbReference type="EMBL" id="RAU84196.1"/>
    </source>
</evidence>
<dbReference type="InterPro" id="IPR019734">
    <property type="entry name" value="TPR_rpt"/>
</dbReference>
<evidence type="ECO:0000313" key="7">
    <source>
        <dbReference type="Proteomes" id="UP000251692"/>
    </source>
</evidence>
<dbReference type="OrthoDB" id="1495940at2"/>
<evidence type="ECO:0000256" key="2">
    <source>
        <dbReference type="ARBA" id="ARBA00022803"/>
    </source>
</evidence>
<keyword evidence="4" id="KW-1133">Transmembrane helix</keyword>
<dbReference type="Pfam" id="PF00515">
    <property type="entry name" value="TPR_1"/>
    <property type="match status" value="1"/>
</dbReference>
<name>A0A364RIZ2_9BACT</name>
<keyword evidence="1" id="KW-0677">Repeat</keyword>
<evidence type="ECO:0000256" key="4">
    <source>
        <dbReference type="SAM" id="Phobius"/>
    </source>
</evidence>
<protein>
    <submittedName>
        <fullName evidence="6">Molecular chaperone DnaJ</fullName>
    </submittedName>
</protein>
<keyword evidence="7" id="KW-1185">Reference proteome</keyword>
<dbReference type="SMART" id="SM00028">
    <property type="entry name" value="TPR"/>
    <property type="match status" value="5"/>
</dbReference>
<proteinExistence type="predicted"/>
<dbReference type="RefSeq" id="WP_112304477.1">
    <property type="nucleotide sequence ID" value="NZ_QMDV01000001.1"/>
</dbReference>
<keyword evidence="2 3" id="KW-0802">TPR repeat</keyword>
<feature type="transmembrane region" description="Helical" evidence="4">
    <location>
        <begin position="118"/>
        <end position="139"/>
    </location>
</feature>
<dbReference type="AlphaFoldDB" id="A0A364RIZ2"/>
<dbReference type="Pfam" id="PF00226">
    <property type="entry name" value="DnaJ"/>
    <property type="match status" value="1"/>
</dbReference>
<dbReference type="PRINTS" id="PR00625">
    <property type="entry name" value="JDOMAIN"/>
</dbReference>
<dbReference type="SMART" id="SM00271">
    <property type="entry name" value="DnaJ"/>
    <property type="match status" value="1"/>
</dbReference>
<dbReference type="PROSITE" id="PS00636">
    <property type="entry name" value="DNAJ_1"/>
    <property type="match status" value="1"/>
</dbReference>
<dbReference type="Pfam" id="PF13432">
    <property type="entry name" value="TPR_16"/>
    <property type="match status" value="1"/>
</dbReference>
<dbReference type="SUPFAM" id="SSF46565">
    <property type="entry name" value="Chaperone J-domain"/>
    <property type="match status" value="1"/>
</dbReference>
<dbReference type="SUPFAM" id="SSF48452">
    <property type="entry name" value="TPR-like"/>
    <property type="match status" value="1"/>
</dbReference>
<dbReference type="Gene3D" id="1.10.287.110">
    <property type="entry name" value="DnaJ domain"/>
    <property type="match status" value="1"/>
</dbReference>
<dbReference type="InterPro" id="IPR011990">
    <property type="entry name" value="TPR-like_helical_dom_sf"/>
</dbReference>
<evidence type="ECO:0000256" key="3">
    <source>
        <dbReference type="PROSITE-ProRule" id="PRU00339"/>
    </source>
</evidence>
<dbReference type="PROSITE" id="PS50005">
    <property type="entry name" value="TPR"/>
    <property type="match status" value="1"/>
</dbReference>